<name>A0A5E4ZD77_9BURK</name>
<dbReference type="GO" id="GO:0005506">
    <property type="term" value="F:iron ion binding"/>
    <property type="evidence" value="ECO:0007669"/>
    <property type="project" value="InterPro"/>
</dbReference>
<keyword evidence="7" id="KW-0732">Signal</keyword>
<evidence type="ECO:0000256" key="6">
    <source>
        <dbReference type="PROSITE-ProRule" id="PRU00433"/>
    </source>
</evidence>
<dbReference type="SUPFAM" id="SSF46626">
    <property type="entry name" value="Cytochrome c"/>
    <property type="match status" value="1"/>
</dbReference>
<reference evidence="9 10" key="1">
    <citation type="submission" date="2019-08" db="EMBL/GenBank/DDBJ databases">
        <authorList>
            <person name="Peeters C."/>
        </authorList>
    </citation>
    <scope>NUCLEOTIDE SEQUENCE [LARGE SCALE GENOMIC DNA]</scope>
    <source>
        <strain evidence="9 10">LMG 31115</strain>
    </source>
</reference>
<dbReference type="GO" id="GO:0009055">
    <property type="term" value="F:electron transfer activity"/>
    <property type="evidence" value="ECO:0007669"/>
    <property type="project" value="InterPro"/>
</dbReference>
<evidence type="ECO:0000256" key="7">
    <source>
        <dbReference type="SAM" id="SignalP"/>
    </source>
</evidence>
<keyword evidence="10" id="KW-1185">Reference proteome</keyword>
<gene>
    <name evidence="9" type="ORF">PIN31115_05354</name>
</gene>
<evidence type="ECO:0000313" key="9">
    <source>
        <dbReference type="EMBL" id="VVE58627.1"/>
    </source>
</evidence>
<evidence type="ECO:0000256" key="1">
    <source>
        <dbReference type="ARBA" id="ARBA00022448"/>
    </source>
</evidence>
<keyword evidence="5 6" id="KW-0408">Iron</keyword>
<evidence type="ECO:0000256" key="3">
    <source>
        <dbReference type="ARBA" id="ARBA00022723"/>
    </source>
</evidence>
<keyword evidence="2 6" id="KW-0349">Heme</keyword>
<proteinExistence type="predicted"/>
<feature type="domain" description="Cytochrome c" evidence="8">
    <location>
        <begin position="23"/>
        <end position="101"/>
    </location>
</feature>
<dbReference type="PRINTS" id="PR00605">
    <property type="entry name" value="CYTCHROMECIC"/>
</dbReference>
<dbReference type="InterPro" id="IPR008168">
    <property type="entry name" value="Cyt_C_IC"/>
</dbReference>
<keyword evidence="3 6" id="KW-0479">Metal-binding</keyword>
<evidence type="ECO:0000256" key="5">
    <source>
        <dbReference type="ARBA" id="ARBA00023004"/>
    </source>
</evidence>
<evidence type="ECO:0000259" key="8">
    <source>
        <dbReference type="PROSITE" id="PS51007"/>
    </source>
</evidence>
<dbReference type="PROSITE" id="PS51007">
    <property type="entry name" value="CYTC"/>
    <property type="match status" value="1"/>
</dbReference>
<organism evidence="9 10">
    <name type="scientific">Pandoraea iniqua</name>
    <dbReference type="NCBI Taxonomy" id="2508288"/>
    <lineage>
        <taxon>Bacteria</taxon>
        <taxon>Pseudomonadati</taxon>
        <taxon>Pseudomonadota</taxon>
        <taxon>Betaproteobacteria</taxon>
        <taxon>Burkholderiales</taxon>
        <taxon>Burkholderiaceae</taxon>
        <taxon>Pandoraea</taxon>
    </lineage>
</organism>
<dbReference type="InterPro" id="IPR009056">
    <property type="entry name" value="Cyt_c-like_dom"/>
</dbReference>
<dbReference type="AlphaFoldDB" id="A0A5E4ZD77"/>
<dbReference type="PANTHER" id="PTHR35008:SF8">
    <property type="entry name" value="ALCOHOL DEHYDROGENASE CYTOCHROME C SUBUNIT"/>
    <property type="match status" value="1"/>
</dbReference>
<feature type="chain" id="PRO_5022888856" evidence="7">
    <location>
        <begin position="24"/>
        <end position="132"/>
    </location>
</feature>
<dbReference type="Gene3D" id="1.10.760.10">
    <property type="entry name" value="Cytochrome c-like domain"/>
    <property type="match status" value="1"/>
</dbReference>
<sequence length="132" mass="13363">MKKLWSIALFGLVTGLVAGVSHAQTPSGKTLFGNNCAACHQAGGQGIPGAFPALKGDKFVLGDPSKVVETVIGGRGGMPTFNSSLNDVQIAAVVSFIRGEWGNNAAPVSVEQVAAVRKTVAAKEAEGGTKGN</sequence>
<dbReference type="GO" id="GO:0020037">
    <property type="term" value="F:heme binding"/>
    <property type="evidence" value="ECO:0007669"/>
    <property type="project" value="InterPro"/>
</dbReference>
<dbReference type="Pfam" id="PF13442">
    <property type="entry name" value="Cytochrome_CBB3"/>
    <property type="match status" value="1"/>
</dbReference>
<dbReference type="InterPro" id="IPR051459">
    <property type="entry name" value="Cytochrome_c-type_DH"/>
</dbReference>
<keyword evidence="1" id="KW-0813">Transport</keyword>
<dbReference type="EMBL" id="CABPSI010000008">
    <property type="protein sequence ID" value="VVE58627.1"/>
    <property type="molecule type" value="Genomic_DNA"/>
</dbReference>
<dbReference type="InterPro" id="IPR036909">
    <property type="entry name" value="Cyt_c-like_dom_sf"/>
</dbReference>
<keyword evidence="4" id="KW-0249">Electron transport</keyword>
<accession>A0A5E4ZD77</accession>
<evidence type="ECO:0000256" key="2">
    <source>
        <dbReference type="ARBA" id="ARBA00022617"/>
    </source>
</evidence>
<feature type="signal peptide" evidence="7">
    <location>
        <begin position="1"/>
        <end position="23"/>
    </location>
</feature>
<dbReference type="PANTHER" id="PTHR35008">
    <property type="entry name" value="BLL4482 PROTEIN-RELATED"/>
    <property type="match status" value="1"/>
</dbReference>
<dbReference type="RefSeq" id="WP_150686634.1">
    <property type="nucleotide sequence ID" value="NZ_CABPSI010000008.1"/>
</dbReference>
<evidence type="ECO:0000313" key="10">
    <source>
        <dbReference type="Proteomes" id="UP000333828"/>
    </source>
</evidence>
<evidence type="ECO:0000256" key="4">
    <source>
        <dbReference type="ARBA" id="ARBA00022982"/>
    </source>
</evidence>
<dbReference type="Proteomes" id="UP000333828">
    <property type="component" value="Unassembled WGS sequence"/>
</dbReference>
<protein>
    <submittedName>
        <fullName evidence="9">Cytochrome c oxidase subunit II</fullName>
    </submittedName>
</protein>